<dbReference type="AlphaFoldDB" id="A0A182KHQ0"/>
<dbReference type="EnsemblMetazoa" id="ACHR014019-RA">
    <property type="protein sequence ID" value="ACHR014019-PA"/>
    <property type="gene ID" value="ACHR014019"/>
</dbReference>
<evidence type="ECO:0000313" key="2">
    <source>
        <dbReference type="Proteomes" id="UP000075881"/>
    </source>
</evidence>
<dbReference type="VEuPathDB" id="VectorBase:ACHR014019"/>
<protein>
    <submittedName>
        <fullName evidence="1">Uncharacterized protein</fullName>
    </submittedName>
</protein>
<name>A0A182KHQ0_9DIPT</name>
<reference evidence="1" key="2">
    <citation type="submission" date="2020-05" db="UniProtKB">
        <authorList>
            <consortium name="EnsemblMetazoa"/>
        </authorList>
    </citation>
    <scope>IDENTIFICATION</scope>
    <source>
        <strain evidence="1">ACHKN1017</strain>
    </source>
</reference>
<organism evidence="1 2">
    <name type="scientific">Anopheles christyi</name>
    <dbReference type="NCBI Taxonomy" id="43041"/>
    <lineage>
        <taxon>Eukaryota</taxon>
        <taxon>Metazoa</taxon>
        <taxon>Ecdysozoa</taxon>
        <taxon>Arthropoda</taxon>
        <taxon>Hexapoda</taxon>
        <taxon>Insecta</taxon>
        <taxon>Pterygota</taxon>
        <taxon>Neoptera</taxon>
        <taxon>Endopterygota</taxon>
        <taxon>Diptera</taxon>
        <taxon>Nematocera</taxon>
        <taxon>Culicoidea</taxon>
        <taxon>Culicidae</taxon>
        <taxon>Anophelinae</taxon>
        <taxon>Anopheles</taxon>
    </lineage>
</organism>
<accession>A0A182KHQ0</accession>
<reference evidence="2" key="1">
    <citation type="submission" date="2013-03" db="EMBL/GenBank/DDBJ databases">
        <title>The Genome Sequence of Anopheles christyi ACHKN1017.</title>
        <authorList>
            <consortium name="The Broad Institute Genomics Platform"/>
            <person name="Neafsey D.E."/>
            <person name="Besansky N."/>
            <person name="Walker B."/>
            <person name="Young S.K."/>
            <person name="Zeng Q."/>
            <person name="Gargeya S."/>
            <person name="Fitzgerald M."/>
            <person name="Haas B."/>
            <person name="Abouelleil A."/>
            <person name="Allen A.W."/>
            <person name="Alvarado L."/>
            <person name="Arachchi H.M."/>
            <person name="Berlin A.M."/>
            <person name="Chapman S.B."/>
            <person name="Gainer-Dewar J."/>
            <person name="Goldberg J."/>
            <person name="Griggs A."/>
            <person name="Gujja S."/>
            <person name="Hansen M."/>
            <person name="Howarth C."/>
            <person name="Imamovic A."/>
            <person name="Ireland A."/>
            <person name="Larimer J."/>
            <person name="McCowan C."/>
            <person name="Murphy C."/>
            <person name="Pearson M."/>
            <person name="Poon T.W."/>
            <person name="Priest M."/>
            <person name="Roberts A."/>
            <person name="Saif S."/>
            <person name="Shea T."/>
            <person name="Sisk P."/>
            <person name="Sykes S."/>
            <person name="Wortman J."/>
            <person name="Nusbaum C."/>
            <person name="Birren B."/>
        </authorList>
    </citation>
    <scope>NUCLEOTIDE SEQUENCE [LARGE SCALE GENOMIC DNA]</scope>
    <source>
        <strain evidence="2">ACHKN1017</strain>
    </source>
</reference>
<evidence type="ECO:0000313" key="1">
    <source>
        <dbReference type="EnsemblMetazoa" id="ACHR014019-PA"/>
    </source>
</evidence>
<proteinExistence type="predicted"/>
<sequence length="187" mass="19438">MPYASGTSFAAPSNSPSALIFRTSCSISFISVSSSHGLISRMTFDLAIRAGFFDFFAAYSAKRFSRNSAAALSSSSSSEPNRSTSSSSSSASAFLAGAAGLDAAGLAGAAGLPLPDSSDLTRSCRSMTRLFSPSIIERSFSFSFSTEDKRSSNSAPGLAAKAAIPSIRSREFLMCCLAFEISDAKVH</sequence>
<dbReference type="Proteomes" id="UP000075881">
    <property type="component" value="Unassembled WGS sequence"/>
</dbReference>
<keyword evidence="2" id="KW-1185">Reference proteome</keyword>